<proteinExistence type="predicted"/>
<protein>
    <submittedName>
        <fullName evidence="2">Uncharacterized protein</fullName>
    </submittedName>
</protein>
<reference evidence="2" key="1">
    <citation type="submission" date="2014-09" db="EMBL/GenBank/DDBJ databases">
        <authorList>
            <person name="Magalhaes I.L.F."/>
            <person name="Oliveira U."/>
            <person name="Santos F.R."/>
            <person name="Vidigal T.H.D.A."/>
            <person name="Brescovit A.D."/>
            <person name="Santos A.J."/>
        </authorList>
    </citation>
    <scope>NUCLEOTIDE SEQUENCE</scope>
    <source>
        <tissue evidence="2">Shoot tissue taken approximately 20 cm above the soil surface</tissue>
    </source>
</reference>
<name>A0A0A8ZEC4_ARUDO</name>
<feature type="region of interest" description="Disordered" evidence="1">
    <location>
        <begin position="1"/>
        <end position="46"/>
    </location>
</feature>
<reference evidence="2" key="2">
    <citation type="journal article" date="2015" name="Data Brief">
        <title>Shoot transcriptome of the giant reed, Arundo donax.</title>
        <authorList>
            <person name="Barrero R.A."/>
            <person name="Guerrero F.D."/>
            <person name="Moolhuijzen P."/>
            <person name="Goolsby J.A."/>
            <person name="Tidwell J."/>
            <person name="Bellgard S.E."/>
            <person name="Bellgard M.I."/>
        </authorList>
    </citation>
    <scope>NUCLEOTIDE SEQUENCE</scope>
    <source>
        <tissue evidence="2">Shoot tissue taken approximately 20 cm above the soil surface</tissue>
    </source>
</reference>
<dbReference type="AlphaFoldDB" id="A0A0A8ZEC4"/>
<feature type="compositionally biased region" description="Low complexity" evidence="1">
    <location>
        <begin position="18"/>
        <end position="32"/>
    </location>
</feature>
<feature type="compositionally biased region" description="Basic residues" evidence="1">
    <location>
        <begin position="36"/>
        <end position="46"/>
    </location>
</feature>
<evidence type="ECO:0000313" key="2">
    <source>
        <dbReference type="EMBL" id="JAD37126.1"/>
    </source>
</evidence>
<dbReference type="EMBL" id="GBRH01260769">
    <property type="protein sequence ID" value="JAD37126.1"/>
    <property type="molecule type" value="Transcribed_RNA"/>
</dbReference>
<evidence type="ECO:0000256" key="1">
    <source>
        <dbReference type="SAM" id="MobiDB-lite"/>
    </source>
</evidence>
<organism evidence="2">
    <name type="scientific">Arundo donax</name>
    <name type="common">Giant reed</name>
    <name type="synonym">Donax arundinaceus</name>
    <dbReference type="NCBI Taxonomy" id="35708"/>
    <lineage>
        <taxon>Eukaryota</taxon>
        <taxon>Viridiplantae</taxon>
        <taxon>Streptophyta</taxon>
        <taxon>Embryophyta</taxon>
        <taxon>Tracheophyta</taxon>
        <taxon>Spermatophyta</taxon>
        <taxon>Magnoliopsida</taxon>
        <taxon>Liliopsida</taxon>
        <taxon>Poales</taxon>
        <taxon>Poaceae</taxon>
        <taxon>PACMAD clade</taxon>
        <taxon>Arundinoideae</taxon>
        <taxon>Arundineae</taxon>
        <taxon>Arundo</taxon>
    </lineage>
</organism>
<sequence length="46" mass="5074">MWARKDSSSSWRGCLATGPGAPRRAGAGAPRPLWCTKKKTRRHPLL</sequence>
<accession>A0A0A8ZEC4</accession>